<evidence type="ECO:0000313" key="2">
    <source>
        <dbReference type="Proteomes" id="UP000298663"/>
    </source>
</evidence>
<protein>
    <submittedName>
        <fullName evidence="1">Uncharacterized protein</fullName>
    </submittedName>
</protein>
<gene>
    <name evidence="1" type="ORF">L596_013730</name>
</gene>
<organism evidence="1 2">
    <name type="scientific">Steinernema carpocapsae</name>
    <name type="common">Entomopathogenic nematode</name>
    <dbReference type="NCBI Taxonomy" id="34508"/>
    <lineage>
        <taxon>Eukaryota</taxon>
        <taxon>Metazoa</taxon>
        <taxon>Ecdysozoa</taxon>
        <taxon>Nematoda</taxon>
        <taxon>Chromadorea</taxon>
        <taxon>Rhabditida</taxon>
        <taxon>Tylenchina</taxon>
        <taxon>Panagrolaimomorpha</taxon>
        <taxon>Strongyloidoidea</taxon>
        <taxon>Steinernematidae</taxon>
        <taxon>Steinernema</taxon>
    </lineage>
</organism>
<sequence length="90" mass="10244">MNDMVHLKDTDTTFHDLISSWCLAHMLSLAVKPKKSALKPSTSSEINYYKHCAEMYICVCGHAFEISLEFLRLHCTATYGVARMDSEKVE</sequence>
<proteinExistence type="predicted"/>
<reference evidence="1 2" key="1">
    <citation type="journal article" date="2015" name="Genome Biol.">
        <title>Comparative genomics of Steinernema reveals deeply conserved gene regulatory networks.</title>
        <authorList>
            <person name="Dillman A.R."/>
            <person name="Macchietto M."/>
            <person name="Porter C.F."/>
            <person name="Rogers A."/>
            <person name="Williams B."/>
            <person name="Antoshechkin I."/>
            <person name="Lee M.M."/>
            <person name="Goodwin Z."/>
            <person name="Lu X."/>
            <person name="Lewis E.E."/>
            <person name="Goodrich-Blair H."/>
            <person name="Stock S.P."/>
            <person name="Adams B.J."/>
            <person name="Sternberg P.W."/>
            <person name="Mortazavi A."/>
        </authorList>
    </citation>
    <scope>NUCLEOTIDE SEQUENCE [LARGE SCALE GENOMIC DNA]</scope>
    <source>
        <strain evidence="1 2">ALL</strain>
    </source>
</reference>
<dbReference type="Proteomes" id="UP000298663">
    <property type="component" value="Unassembled WGS sequence"/>
</dbReference>
<evidence type="ECO:0000313" key="1">
    <source>
        <dbReference type="EMBL" id="TKR89664.1"/>
    </source>
</evidence>
<dbReference type="EMBL" id="AZBU02000003">
    <property type="protein sequence ID" value="TKR89664.1"/>
    <property type="molecule type" value="Genomic_DNA"/>
</dbReference>
<keyword evidence="2" id="KW-1185">Reference proteome</keyword>
<reference evidence="1 2" key="2">
    <citation type="journal article" date="2019" name="G3 (Bethesda)">
        <title>Hybrid Assembly of the Genome of the Entomopathogenic Nematode Steinernema carpocapsae Identifies the X-Chromosome.</title>
        <authorList>
            <person name="Serra L."/>
            <person name="Macchietto M."/>
            <person name="Macias-Munoz A."/>
            <person name="McGill C.J."/>
            <person name="Rodriguez I.M."/>
            <person name="Rodriguez B."/>
            <person name="Murad R."/>
            <person name="Mortazavi A."/>
        </authorList>
    </citation>
    <scope>NUCLEOTIDE SEQUENCE [LARGE SCALE GENOMIC DNA]</scope>
    <source>
        <strain evidence="1 2">ALL</strain>
    </source>
</reference>
<dbReference type="AlphaFoldDB" id="A0A4U5P247"/>
<comment type="caution">
    <text evidence="1">The sequence shown here is derived from an EMBL/GenBank/DDBJ whole genome shotgun (WGS) entry which is preliminary data.</text>
</comment>
<accession>A0A4U5P247</accession>
<name>A0A4U5P247_STECR</name>